<reference evidence="4" key="1">
    <citation type="journal article" date="2019" name="Int. J. Syst. Evol. Microbiol.">
        <title>The Global Catalogue of Microorganisms (GCM) 10K type strain sequencing project: providing services to taxonomists for standard genome sequencing and annotation.</title>
        <authorList>
            <consortium name="The Broad Institute Genomics Platform"/>
            <consortium name="The Broad Institute Genome Sequencing Center for Infectious Disease"/>
            <person name="Wu L."/>
            <person name="Ma J."/>
        </authorList>
    </citation>
    <scope>NUCLEOTIDE SEQUENCE [LARGE SCALE GENOMIC DNA]</scope>
    <source>
        <strain evidence="4">CGMCC 1.15180</strain>
    </source>
</reference>
<comment type="caution">
    <text evidence="3">The sequence shown here is derived from an EMBL/GenBank/DDBJ whole genome shotgun (WGS) entry which is preliminary data.</text>
</comment>
<proteinExistence type="predicted"/>
<sequence length="89" mass="9943">MKNSVKNLLRGGVLMLAAVFAFAFTQPINQEMVWGQETPNSEPIEVEFESGDYLCNLAIEETCVYLDSSLETPHPQSPNGRFVYTGSRK</sequence>
<evidence type="ECO:0000256" key="2">
    <source>
        <dbReference type="SAM" id="SignalP"/>
    </source>
</evidence>
<evidence type="ECO:0000313" key="3">
    <source>
        <dbReference type="EMBL" id="MFD2035477.1"/>
    </source>
</evidence>
<gene>
    <name evidence="3" type="ORF">ACFSKL_11785</name>
</gene>
<feature type="signal peptide" evidence="2">
    <location>
        <begin position="1"/>
        <end position="23"/>
    </location>
</feature>
<name>A0ABW4VLA8_9BACT</name>
<evidence type="ECO:0000256" key="1">
    <source>
        <dbReference type="SAM" id="MobiDB-lite"/>
    </source>
</evidence>
<dbReference type="RefSeq" id="WP_376886443.1">
    <property type="nucleotide sequence ID" value="NZ_JBHUHR010000032.1"/>
</dbReference>
<feature type="region of interest" description="Disordered" evidence="1">
    <location>
        <begin position="70"/>
        <end position="89"/>
    </location>
</feature>
<dbReference type="Proteomes" id="UP001597361">
    <property type="component" value="Unassembled WGS sequence"/>
</dbReference>
<dbReference type="EMBL" id="JBHUHR010000032">
    <property type="protein sequence ID" value="MFD2035477.1"/>
    <property type="molecule type" value="Genomic_DNA"/>
</dbReference>
<feature type="chain" id="PRO_5047462818" evidence="2">
    <location>
        <begin position="24"/>
        <end position="89"/>
    </location>
</feature>
<keyword evidence="4" id="KW-1185">Reference proteome</keyword>
<protein>
    <submittedName>
        <fullName evidence="3">Uncharacterized protein</fullName>
    </submittedName>
</protein>
<evidence type="ECO:0000313" key="4">
    <source>
        <dbReference type="Proteomes" id="UP001597361"/>
    </source>
</evidence>
<accession>A0ABW4VLA8</accession>
<keyword evidence="2" id="KW-0732">Signal</keyword>
<organism evidence="3 4">
    <name type="scientific">Belliella marina</name>
    <dbReference type="NCBI Taxonomy" id="1644146"/>
    <lineage>
        <taxon>Bacteria</taxon>
        <taxon>Pseudomonadati</taxon>
        <taxon>Bacteroidota</taxon>
        <taxon>Cytophagia</taxon>
        <taxon>Cytophagales</taxon>
        <taxon>Cyclobacteriaceae</taxon>
        <taxon>Belliella</taxon>
    </lineage>
</organism>